<dbReference type="AlphaFoldDB" id="A0A916QZD1"/>
<dbReference type="RefSeq" id="WP_188675697.1">
    <property type="nucleotide sequence ID" value="NZ_BMKA01000003.1"/>
</dbReference>
<reference evidence="1" key="1">
    <citation type="journal article" date="2014" name="Int. J. Syst. Evol. Microbiol.">
        <title>Complete genome sequence of Corynebacterium casei LMG S-19264T (=DSM 44701T), isolated from a smear-ripened cheese.</title>
        <authorList>
            <consortium name="US DOE Joint Genome Institute (JGI-PGF)"/>
            <person name="Walter F."/>
            <person name="Albersmeier A."/>
            <person name="Kalinowski J."/>
            <person name="Ruckert C."/>
        </authorList>
    </citation>
    <scope>NUCLEOTIDE SEQUENCE</scope>
    <source>
        <strain evidence="1">CGMCC 1.15880</strain>
    </source>
</reference>
<dbReference type="EMBL" id="BMKA01000003">
    <property type="protein sequence ID" value="GGA22969.1"/>
    <property type="molecule type" value="Genomic_DNA"/>
</dbReference>
<dbReference type="Gene3D" id="3.30.2000.30">
    <property type="match status" value="1"/>
</dbReference>
<protein>
    <recommendedName>
        <fullName evidence="3">DUF3168 domain-containing protein</fullName>
    </recommendedName>
</protein>
<comment type="caution">
    <text evidence="1">The sequence shown here is derived from an EMBL/GenBank/DDBJ whole genome shotgun (WGS) entry which is preliminary data.</text>
</comment>
<dbReference type="InterPro" id="IPR053745">
    <property type="entry name" value="Viral_Tail_Comp_sf"/>
</dbReference>
<evidence type="ECO:0000313" key="2">
    <source>
        <dbReference type="Proteomes" id="UP000628017"/>
    </source>
</evidence>
<name>A0A916QZD1_9RHOB</name>
<dbReference type="Pfam" id="PF11367">
    <property type="entry name" value="Tail_completion_gp17"/>
    <property type="match status" value="1"/>
</dbReference>
<keyword evidence="2" id="KW-1185">Reference proteome</keyword>
<proteinExistence type="predicted"/>
<gene>
    <name evidence="1" type="ORF">GCM10011498_24680</name>
</gene>
<accession>A0A916QZD1</accession>
<evidence type="ECO:0000313" key="1">
    <source>
        <dbReference type="EMBL" id="GGA22969.1"/>
    </source>
</evidence>
<dbReference type="InterPro" id="IPR021508">
    <property type="entry name" value="Gp17-like"/>
</dbReference>
<reference evidence="1" key="2">
    <citation type="submission" date="2020-09" db="EMBL/GenBank/DDBJ databases">
        <authorList>
            <person name="Sun Q."/>
            <person name="Zhou Y."/>
        </authorList>
    </citation>
    <scope>NUCLEOTIDE SEQUENCE</scope>
    <source>
        <strain evidence="1">CGMCC 1.15880</strain>
    </source>
</reference>
<dbReference type="Proteomes" id="UP000628017">
    <property type="component" value="Unassembled WGS sequence"/>
</dbReference>
<organism evidence="1 2">
    <name type="scientific">Neptunicoccus cionae</name>
    <dbReference type="NCBI Taxonomy" id="2035344"/>
    <lineage>
        <taxon>Bacteria</taxon>
        <taxon>Pseudomonadati</taxon>
        <taxon>Pseudomonadota</taxon>
        <taxon>Alphaproteobacteria</taxon>
        <taxon>Rhodobacterales</taxon>
        <taxon>Paracoccaceae</taxon>
        <taxon>Neptunicoccus</taxon>
    </lineage>
</organism>
<evidence type="ECO:0008006" key="3">
    <source>
        <dbReference type="Google" id="ProtNLM"/>
    </source>
</evidence>
<sequence>MTYAVSHALQQGVYLALTGDAVLTGLVGGNVFDAPPSGAIPDLYVMLGDEQARDRSSGSAGAALHDLDVRVVSSSAGFAGAKQVAAAVCDAVIGADIVLARGHLVSLSFRAARAVREGSPEQRQIRLKFRAFVEDS</sequence>